<accession>A0A521EEE2</accession>
<dbReference type="PROSITE" id="PS51318">
    <property type="entry name" value="TAT"/>
    <property type="match status" value="1"/>
</dbReference>
<keyword evidence="3" id="KW-1185">Reference proteome</keyword>
<dbReference type="EMBL" id="FXTJ01000005">
    <property type="protein sequence ID" value="SMO82255.1"/>
    <property type="molecule type" value="Genomic_DNA"/>
</dbReference>
<organism evidence="2 3">
    <name type="scientific">Geodermatophilus aquaeductus</name>
    <dbReference type="NCBI Taxonomy" id="1564161"/>
    <lineage>
        <taxon>Bacteria</taxon>
        <taxon>Bacillati</taxon>
        <taxon>Actinomycetota</taxon>
        <taxon>Actinomycetes</taxon>
        <taxon>Geodermatophilales</taxon>
        <taxon>Geodermatophilaceae</taxon>
        <taxon>Geodermatophilus</taxon>
    </lineage>
</organism>
<evidence type="ECO:0008006" key="4">
    <source>
        <dbReference type="Google" id="ProtNLM"/>
    </source>
</evidence>
<protein>
    <recommendedName>
        <fullName evidence="4">DUF4439 domain-containing protein</fullName>
    </recommendedName>
</protein>
<dbReference type="RefSeq" id="WP_142459044.1">
    <property type="nucleotide sequence ID" value="NZ_FXTJ01000005.1"/>
</dbReference>
<gene>
    <name evidence="2" type="ORF">SAMN06273567_10520</name>
</gene>
<proteinExistence type="predicted"/>
<sequence length="164" mass="15577">MSASPAPAGFPRRRLLAGSAGLALLLAGCTSGGSGQAAQEAGNREARAQEDRLAAQVPVQEAVVAAYGAVGVADAAVGESVAALAGQAQEQLDRLRAAAPGATASSSSAPPGPPAGGDLRAWLRDQVGAAAAAHAAACVEVSGAAAALLGSLAAGLRGHVAALA</sequence>
<dbReference type="InterPro" id="IPR006311">
    <property type="entry name" value="TAT_signal"/>
</dbReference>
<reference evidence="2 3" key="1">
    <citation type="submission" date="2017-05" db="EMBL/GenBank/DDBJ databases">
        <authorList>
            <person name="Varghese N."/>
            <person name="Submissions S."/>
        </authorList>
    </citation>
    <scope>NUCLEOTIDE SEQUENCE [LARGE SCALE GENOMIC DNA]</scope>
    <source>
        <strain evidence="2 3">DSM 46834</strain>
    </source>
</reference>
<name>A0A521EEE2_9ACTN</name>
<dbReference type="Proteomes" id="UP000317484">
    <property type="component" value="Unassembled WGS sequence"/>
</dbReference>
<evidence type="ECO:0000256" key="1">
    <source>
        <dbReference type="SAM" id="MobiDB-lite"/>
    </source>
</evidence>
<dbReference type="AlphaFoldDB" id="A0A521EEE2"/>
<feature type="region of interest" description="Disordered" evidence="1">
    <location>
        <begin position="96"/>
        <end position="119"/>
    </location>
</feature>
<evidence type="ECO:0000313" key="3">
    <source>
        <dbReference type="Proteomes" id="UP000317484"/>
    </source>
</evidence>
<evidence type="ECO:0000313" key="2">
    <source>
        <dbReference type="EMBL" id="SMO82255.1"/>
    </source>
</evidence>
<feature type="compositionally biased region" description="Low complexity" evidence="1">
    <location>
        <begin position="97"/>
        <end position="109"/>
    </location>
</feature>